<dbReference type="SUPFAM" id="SSF110069">
    <property type="entry name" value="ApaG-like"/>
    <property type="match status" value="1"/>
</dbReference>
<dbReference type="GO" id="GO:0070987">
    <property type="term" value="P:error-free translesion synthesis"/>
    <property type="evidence" value="ECO:0007669"/>
    <property type="project" value="TreeGrafter"/>
</dbReference>
<accession>A0A432XSE1</accession>
<dbReference type="InterPro" id="IPR023065">
    <property type="entry name" value="Uncharacterised_ApaG"/>
</dbReference>
<gene>
    <name evidence="2" type="primary">apaG</name>
    <name evidence="4" type="ORF">CWI69_10970</name>
</gene>
<comment type="caution">
    <text evidence="4">The sequence shown here is derived from an EMBL/GenBank/DDBJ whole genome shotgun (WGS) entry which is preliminary data.</text>
</comment>
<dbReference type="Pfam" id="PF04379">
    <property type="entry name" value="DUF525"/>
    <property type="match status" value="1"/>
</dbReference>
<organism evidence="4 5">
    <name type="scientific">Pseudidiomarina halophila</name>
    <dbReference type="NCBI Taxonomy" id="1449799"/>
    <lineage>
        <taxon>Bacteria</taxon>
        <taxon>Pseudomonadati</taxon>
        <taxon>Pseudomonadota</taxon>
        <taxon>Gammaproteobacteria</taxon>
        <taxon>Alteromonadales</taxon>
        <taxon>Idiomarinaceae</taxon>
        <taxon>Pseudidiomarina</taxon>
    </lineage>
</organism>
<protein>
    <recommendedName>
        <fullName evidence="1 2">Protein ApaG</fullName>
    </recommendedName>
</protein>
<dbReference type="Proteomes" id="UP000287198">
    <property type="component" value="Unassembled WGS sequence"/>
</dbReference>
<dbReference type="InterPro" id="IPR007474">
    <property type="entry name" value="ApaG_domain"/>
</dbReference>
<evidence type="ECO:0000313" key="4">
    <source>
        <dbReference type="EMBL" id="RUO51501.1"/>
    </source>
</evidence>
<evidence type="ECO:0000313" key="5">
    <source>
        <dbReference type="Proteomes" id="UP000287198"/>
    </source>
</evidence>
<name>A0A432XSE1_9GAMM</name>
<proteinExistence type="inferred from homology"/>
<dbReference type="OrthoDB" id="9795226at2"/>
<dbReference type="NCBIfam" id="NF003967">
    <property type="entry name" value="PRK05461.1"/>
    <property type="match status" value="1"/>
</dbReference>
<sequence>MSDTTRTNNIRIEVKTHYLAAQSAPDNGQYVFAYTITISNDGEQTVQLLNRAWRITDADHKITRVAGDGVVGQQPHIAAGESFSYTSGTVLATPIGTMEGHYGMVAADGEKFDVEIPSFRLAVPNILH</sequence>
<feature type="domain" description="ApaG" evidence="3">
    <location>
        <begin position="4"/>
        <end position="128"/>
    </location>
</feature>
<reference evidence="5" key="1">
    <citation type="journal article" date="2018" name="Front. Microbiol.">
        <title>Genome-Based Analysis Reveals the Taxonomy and Diversity of the Family Idiomarinaceae.</title>
        <authorList>
            <person name="Liu Y."/>
            <person name="Lai Q."/>
            <person name="Shao Z."/>
        </authorList>
    </citation>
    <scope>NUCLEOTIDE SEQUENCE [LARGE SCALE GENOMIC DNA]</scope>
    <source>
        <strain evidence="5">BH195</strain>
    </source>
</reference>
<dbReference type="AlphaFoldDB" id="A0A432XSE1"/>
<keyword evidence="5" id="KW-1185">Reference proteome</keyword>
<dbReference type="PROSITE" id="PS51087">
    <property type="entry name" value="APAG"/>
    <property type="match status" value="1"/>
</dbReference>
<evidence type="ECO:0000259" key="3">
    <source>
        <dbReference type="PROSITE" id="PS51087"/>
    </source>
</evidence>
<dbReference type="Gene3D" id="2.60.40.1470">
    <property type="entry name" value="ApaG domain"/>
    <property type="match status" value="1"/>
</dbReference>
<dbReference type="EMBL" id="PIPW01000004">
    <property type="protein sequence ID" value="RUO51501.1"/>
    <property type="molecule type" value="Genomic_DNA"/>
</dbReference>
<evidence type="ECO:0000256" key="1">
    <source>
        <dbReference type="ARBA" id="ARBA00017693"/>
    </source>
</evidence>
<dbReference type="PANTHER" id="PTHR14289">
    <property type="entry name" value="F-BOX ONLY PROTEIN 3"/>
    <property type="match status" value="1"/>
</dbReference>
<evidence type="ECO:0000256" key="2">
    <source>
        <dbReference type="HAMAP-Rule" id="MF_00791"/>
    </source>
</evidence>
<dbReference type="RefSeq" id="WP_126764311.1">
    <property type="nucleotide sequence ID" value="NZ_JBHLTZ010000014.1"/>
</dbReference>
<dbReference type="PANTHER" id="PTHR14289:SF16">
    <property type="entry name" value="POLYMERASE DELTA-INTERACTING PROTEIN 2"/>
    <property type="match status" value="1"/>
</dbReference>
<dbReference type="HAMAP" id="MF_00791">
    <property type="entry name" value="ApaG"/>
    <property type="match status" value="1"/>
</dbReference>
<dbReference type="InterPro" id="IPR036767">
    <property type="entry name" value="ApaG_sf"/>
</dbReference>